<feature type="non-terminal residue" evidence="1">
    <location>
        <position position="1"/>
    </location>
</feature>
<feature type="non-terminal residue" evidence="1">
    <location>
        <position position="58"/>
    </location>
</feature>
<protein>
    <submittedName>
        <fullName evidence="1">32737_t:CDS:1</fullName>
    </submittedName>
</protein>
<dbReference type="Proteomes" id="UP000789901">
    <property type="component" value="Unassembled WGS sequence"/>
</dbReference>
<evidence type="ECO:0000313" key="2">
    <source>
        <dbReference type="Proteomes" id="UP000789901"/>
    </source>
</evidence>
<proteinExistence type="predicted"/>
<organism evidence="1 2">
    <name type="scientific">Gigaspora margarita</name>
    <dbReference type="NCBI Taxonomy" id="4874"/>
    <lineage>
        <taxon>Eukaryota</taxon>
        <taxon>Fungi</taxon>
        <taxon>Fungi incertae sedis</taxon>
        <taxon>Mucoromycota</taxon>
        <taxon>Glomeromycotina</taxon>
        <taxon>Glomeromycetes</taxon>
        <taxon>Diversisporales</taxon>
        <taxon>Gigasporaceae</taxon>
        <taxon>Gigaspora</taxon>
    </lineage>
</organism>
<name>A0ABN7X6G2_GIGMA</name>
<keyword evidence="2" id="KW-1185">Reference proteome</keyword>
<accession>A0ABN7X6G2</accession>
<reference evidence="1 2" key="1">
    <citation type="submission" date="2021-06" db="EMBL/GenBank/DDBJ databases">
        <authorList>
            <person name="Kallberg Y."/>
            <person name="Tangrot J."/>
            <person name="Rosling A."/>
        </authorList>
    </citation>
    <scope>NUCLEOTIDE SEQUENCE [LARGE SCALE GENOMIC DNA]</scope>
    <source>
        <strain evidence="1 2">120-4 pot B 10/14</strain>
    </source>
</reference>
<dbReference type="EMBL" id="CAJVQB010092770">
    <property type="protein sequence ID" value="CAG8848606.1"/>
    <property type="molecule type" value="Genomic_DNA"/>
</dbReference>
<gene>
    <name evidence="1" type="ORF">GMARGA_LOCUS39267</name>
</gene>
<sequence length="58" mass="6702">RSTMDLFYGAYTDYNFKELPSNLPSWVCQYIKKDGSICGKDAYVRPGVSDIINLYQKK</sequence>
<evidence type="ECO:0000313" key="1">
    <source>
        <dbReference type="EMBL" id="CAG8848606.1"/>
    </source>
</evidence>
<comment type="caution">
    <text evidence="1">The sequence shown here is derived from an EMBL/GenBank/DDBJ whole genome shotgun (WGS) entry which is preliminary data.</text>
</comment>